<dbReference type="Pfam" id="PF08631">
    <property type="entry name" value="SPO22"/>
    <property type="match status" value="1"/>
</dbReference>
<dbReference type="InterPro" id="IPR011990">
    <property type="entry name" value="TPR-like_helical_dom_sf"/>
</dbReference>
<dbReference type="SUPFAM" id="SSF48452">
    <property type="entry name" value="TPR-like"/>
    <property type="match status" value="1"/>
</dbReference>
<evidence type="ECO:0000256" key="2">
    <source>
        <dbReference type="ARBA" id="ARBA00031845"/>
    </source>
</evidence>
<dbReference type="GeneID" id="116944607"/>
<evidence type="ECO:0000313" key="6">
    <source>
        <dbReference type="RefSeq" id="XP_032814212.1"/>
    </source>
</evidence>
<dbReference type="RefSeq" id="XP_032814211.1">
    <property type="nucleotide sequence ID" value="XM_032958320.1"/>
</dbReference>
<dbReference type="GO" id="GO:0007131">
    <property type="term" value="P:reciprocal meiotic recombination"/>
    <property type="evidence" value="ECO:0007669"/>
    <property type="project" value="TreeGrafter"/>
</dbReference>
<proteinExistence type="predicted"/>
<gene>
    <name evidence="4 5 6" type="primary">TEX11</name>
</gene>
<keyword evidence="3" id="KW-1185">Reference proteome</keyword>
<dbReference type="PANTHER" id="PTHR47083">
    <property type="entry name" value="TESTIS-EXPRESSED PROTEIN 11"/>
    <property type="match status" value="1"/>
</dbReference>
<dbReference type="Gene3D" id="1.25.40.10">
    <property type="entry name" value="Tetratricopeptide repeat domain"/>
    <property type="match status" value="1"/>
</dbReference>
<accession>A0AAJ7TAF2</accession>
<dbReference type="CTD" id="56159"/>
<evidence type="ECO:0000313" key="5">
    <source>
        <dbReference type="RefSeq" id="XP_032814211.1"/>
    </source>
</evidence>
<dbReference type="PANTHER" id="PTHR47083:SF1">
    <property type="entry name" value="TESTIS-EXPRESSED PROTEIN 11"/>
    <property type="match status" value="1"/>
</dbReference>
<sequence>MDSRVAEIKDLISRLTGTDKQESADKDMITCRLLSMVETLSRAETKLDNADEVESCAVQLWNWVVAKKMGNQISEECNAKLRHSACKLICLIETSTLSPTTIQRQILMAMKTAHSWLDCKKFNLCEEFLDSAENNVGHLMKANGVLPADSPERVDVQIHLFKVHCLQAELAVSRGQHEKGSALFFRCRDMLLSLPQETAYLSMLCYNFGIETYEQKHFEESIFWLRQSYDTGKMNSKYSASSTHQAKSLRLLAKVYMDWDAIKYSEKALHALEIATTEEPHWEGLLLKVKILTRCKASETAILEAVEDLFKQDKPVTHALAALRSLLHDNRESLCSSCLERLSKHTQHSLEFGQILLFKLEFLLHFGHESLARQHVEDCITGHYTGRSLSDSVKKLFQAMIWEQAAKFYEATDYATALQWYNCSASLYSPGSNDGNLGRLHRNRSICYQHMLQYEQAMEAAKEAQHCDPDSINTNFVIYQLTLSTGNIQGATEALSKMEMLSKSVENKDLCLEPNSLSELLELAAQLALEYKQNKLAAKALEIFSSTSSDIKKNLHALKCLVRLRITSDEEEDKLIKDMVPMISYQQTALDKLKDCDGKLTVEERNADANWFKSIAWNFALDSENGPKNMETFFMLSYQLSRLCVEDVPQLLAQKTCLVMAAGAALQLGRESTGDEQLAQLTRVLEHTEACREVDARLRTEVKVGQPQRDPSSALMRLYELEAKAKLCSLEGECSDRTSVASPRLEEALQSLFDLPDVEPHALETAAALLMDPPAHYLNLSKKALRFAFSMHLKRTPVNTETCSKILHSLIQASLPRGVMEDPDSDEEAWGYFQDALFLLADKQDGYPELQVLWLLTTAWNRGVAVLTYGRASKVAERWCSLAMRLLTHLTSLRSSYQQKLTPLYTDILERVEKAKEHEVKEE</sequence>
<reference evidence="4 5" key="1">
    <citation type="submission" date="2025-04" db="UniProtKB">
        <authorList>
            <consortium name="RefSeq"/>
        </authorList>
    </citation>
    <scope>IDENTIFICATION</scope>
    <source>
        <tissue evidence="4 5">Sperm</tissue>
    </source>
</reference>
<organism evidence="3 4">
    <name type="scientific">Petromyzon marinus</name>
    <name type="common">Sea lamprey</name>
    <dbReference type="NCBI Taxonomy" id="7757"/>
    <lineage>
        <taxon>Eukaryota</taxon>
        <taxon>Metazoa</taxon>
        <taxon>Chordata</taxon>
        <taxon>Craniata</taxon>
        <taxon>Vertebrata</taxon>
        <taxon>Cyclostomata</taxon>
        <taxon>Hyperoartia</taxon>
        <taxon>Petromyzontiformes</taxon>
        <taxon>Petromyzontidae</taxon>
        <taxon>Petromyzon</taxon>
    </lineage>
</organism>
<dbReference type="Proteomes" id="UP001318040">
    <property type="component" value="Chromosome 21"/>
</dbReference>
<dbReference type="GO" id="GO:0000801">
    <property type="term" value="C:central element"/>
    <property type="evidence" value="ECO:0007669"/>
    <property type="project" value="TreeGrafter"/>
</dbReference>
<dbReference type="RefSeq" id="XP_032814212.1">
    <property type="nucleotide sequence ID" value="XM_032958321.1"/>
</dbReference>
<keyword evidence="1" id="KW-0469">Meiosis</keyword>
<protein>
    <recommendedName>
        <fullName evidence="2">Protein ZIP4 homolog</fullName>
    </recommendedName>
</protein>
<dbReference type="InterPro" id="IPR042861">
    <property type="entry name" value="TEX11"/>
</dbReference>
<dbReference type="GO" id="GO:0007060">
    <property type="term" value="P:male meiosis chromosome segregation"/>
    <property type="evidence" value="ECO:0007669"/>
    <property type="project" value="TreeGrafter"/>
</dbReference>
<dbReference type="AlphaFoldDB" id="A0AAJ7TAF2"/>
<evidence type="ECO:0000256" key="1">
    <source>
        <dbReference type="ARBA" id="ARBA00023254"/>
    </source>
</evidence>
<dbReference type="RefSeq" id="XP_032814210.1">
    <property type="nucleotide sequence ID" value="XM_032958319.1"/>
</dbReference>
<evidence type="ECO:0000313" key="3">
    <source>
        <dbReference type="Proteomes" id="UP001318040"/>
    </source>
</evidence>
<dbReference type="InterPro" id="IPR013940">
    <property type="entry name" value="Spo22/ZIP4/TEX11"/>
</dbReference>
<name>A0AAJ7TAF2_PETMA</name>
<evidence type="ECO:0000313" key="4">
    <source>
        <dbReference type="RefSeq" id="XP_032814210.1"/>
    </source>
</evidence>
<dbReference type="KEGG" id="pmrn:116944607"/>
<dbReference type="GO" id="GO:0007130">
    <property type="term" value="P:synaptonemal complex assembly"/>
    <property type="evidence" value="ECO:0007669"/>
    <property type="project" value="TreeGrafter"/>
</dbReference>